<dbReference type="EMBL" id="JAAMPC010000016">
    <property type="protein sequence ID" value="KAG2250236.1"/>
    <property type="molecule type" value="Genomic_DNA"/>
</dbReference>
<proteinExistence type="predicted"/>
<organism evidence="2 4">
    <name type="scientific">Brassica carinata</name>
    <name type="common">Ethiopian mustard</name>
    <name type="synonym">Abyssinian cabbage</name>
    <dbReference type="NCBI Taxonomy" id="52824"/>
    <lineage>
        <taxon>Eukaryota</taxon>
        <taxon>Viridiplantae</taxon>
        <taxon>Streptophyta</taxon>
        <taxon>Embryophyta</taxon>
        <taxon>Tracheophyta</taxon>
        <taxon>Spermatophyta</taxon>
        <taxon>Magnoliopsida</taxon>
        <taxon>eudicotyledons</taxon>
        <taxon>Gunneridae</taxon>
        <taxon>Pentapetalae</taxon>
        <taxon>rosids</taxon>
        <taxon>malvids</taxon>
        <taxon>Brassicales</taxon>
        <taxon>Brassicaceae</taxon>
        <taxon>Brassiceae</taxon>
        <taxon>Brassica</taxon>
    </lineage>
</organism>
<evidence type="ECO:0000313" key="4">
    <source>
        <dbReference type="Proteomes" id="UP000886595"/>
    </source>
</evidence>
<dbReference type="AlphaFoldDB" id="A0A8X7TS68"/>
<protein>
    <submittedName>
        <fullName evidence="2">Uncharacterized protein</fullName>
    </submittedName>
</protein>
<sequence>MSTEKQNGMAGDTGLRRERVFTGAEEMTGKERAVGMEVETERRDSISGCRERSRTHRKTDLQLKSEHLNKPENDE</sequence>
<evidence type="ECO:0000313" key="2">
    <source>
        <dbReference type="EMBL" id="KAG2250236.1"/>
    </source>
</evidence>
<accession>A0A8X7TS68</accession>
<name>A0A8X7TS68_BRACI</name>
<feature type="region of interest" description="Disordered" evidence="1">
    <location>
        <begin position="1"/>
        <end position="75"/>
    </location>
</feature>
<comment type="caution">
    <text evidence="2">The sequence shown here is derived from an EMBL/GenBank/DDBJ whole genome shotgun (WGS) entry which is preliminary data.</text>
</comment>
<evidence type="ECO:0000313" key="3">
    <source>
        <dbReference type="EMBL" id="KAG2250237.1"/>
    </source>
</evidence>
<dbReference type="EMBL" id="JAAMPC010000016">
    <property type="protein sequence ID" value="KAG2250237.1"/>
    <property type="molecule type" value="Genomic_DNA"/>
</dbReference>
<feature type="compositionally biased region" description="Basic and acidic residues" evidence="1">
    <location>
        <begin position="27"/>
        <end position="75"/>
    </location>
</feature>
<keyword evidence="4" id="KW-1185">Reference proteome</keyword>
<reference evidence="2 4" key="1">
    <citation type="submission" date="2020-02" db="EMBL/GenBank/DDBJ databases">
        <authorList>
            <person name="Ma Q."/>
            <person name="Huang Y."/>
            <person name="Song X."/>
            <person name="Pei D."/>
        </authorList>
    </citation>
    <scope>NUCLEOTIDE SEQUENCE [LARGE SCALE GENOMIC DNA]</scope>
    <source>
        <strain evidence="2">Sxm20200214</strain>
        <tissue evidence="2">Leaf</tissue>
    </source>
</reference>
<gene>
    <name evidence="2" type="ORF">Bca52824_080372</name>
    <name evidence="3" type="ORF">Bca52824_080373</name>
</gene>
<evidence type="ECO:0000256" key="1">
    <source>
        <dbReference type="SAM" id="MobiDB-lite"/>
    </source>
</evidence>
<dbReference type="Proteomes" id="UP000886595">
    <property type="component" value="Unassembled WGS sequence"/>
</dbReference>